<accession>A0A8X6VBT6</accession>
<dbReference type="InterPro" id="IPR036397">
    <property type="entry name" value="RNaseH_sf"/>
</dbReference>
<sequence>MRNLREFPERFWGPPRIYGAQFKNHFLALRLQRAHEHKDWRTDWQHVVFSDEPRFNLWNHDDCIRRHAGECCLQDRIIERHSDQTPRVMVWV</sequence>
<comment type="caution">
    <text evidence="1">The sequence shown here is derived from an EMBL/GenBank/DDBJ whole genome shotgun (WGS) entry which is preliminary data.</text>
</comment>
<evidence type="ECO:0000313" key="2">
    <source>
        <dbReference type="Proteomes" id="UP000887159"/>
    </source>
</evidence>
<organism evidence="1 2">
    <name type="scientific">Trichonephila clavipes</name>
    <name type="common">Golden silk orbweaver</name>
    <name type="synonym">Nephila clavipes</name>
    <dbReference type="NCBI Taxonomy" id="2585209"/>
    <lineage>
        <taxon>Eukaryota</taxon>
        <taxon>Metazoa</taxon>
        <taxon>Ecdysozoa</taxon>
        <taxon>Arthropoda</taxon>
        <taxon>Chelicerata</taxon>
        <taxon>Arachnida</taxon>
        <taxon>Araneae</taxon>
        <taxon>Araneomorphae</taxon>
        <taxon>Entelegynae</taxon>
        <taxon>Araneoidea</taxon>
        <taxon>Nephilidae</taxon>
        <taxon>Trichonephila</taxon>
    </lineage>
</organism>
<name>A0A8X6VBT6_TRICX</name>
<evidence type="ECO:0000313" key="1">
    <source>
        <dbReference type="EMBL" id="GFY06814.1"/>
    </source>
</evidence>
<protein>
    <submittedName>
        <fullName evidence="1">Transposable element Tcb1 transposase</fullName>
    </submittedName>
</protein>
<dbReference type="Proteomes" id="UP000887159">
    <property type="component" value="Unassembled WGS sequence"/>
</dbReference>
<gene>
    <name evidence="1" type="primary">X975_22576</name>
    <name evidence="1" type="ORF">TNCV_482191</name>
</gene>
<dbReference type="AlphaFoldDB" id="A0A8X6VBT6"/>
<proteinExistence type="predicted"/>
<keyword evidence="2" id="KW-1185">Reference proteome</keyword>
<dbReference type="GO" id="GO:0003676">
    <property type="term" value="F:nucleic acid binding"/>
    <property type="evidence" value="ECO:0007669"/>
    <property type="project" value="InterPro"/>
</dbReference>
<dbReference type="EMBL" id="BMAU01021264">
    <property type="protein sequence ID" value="GFY06814.1"/>
    <property type="molecule type" value="Genomic_DNA"/>
</dbReference>
<reference evidence="1" key="1">
    <citation type="submission" date="2020-08" db="EMBL/GenBank/DDBJ databases">
        <title>Multicomponent nature underlies the extraordinary mechanical properties of spider dragline silk.</title>
        <authorList>
            <person name="Kono N."/>
            <person name="Nakamura H."/>
            <person name="Mori M."/>
            <person name="Yoshida Y."/>
            <person name="Ohtoshi R."/>
            <person name="Malay A.D."/>
            <person name="Moran D.A.P."/>
            <person name="Tomita M."/>
            <person name="Numata K."/>
            <person name="Arakawa K."/>
        </authorList>
    </citation>
    <scope>NUCLEOTIDE SEQUENCE</scope>
</reference>
<dbReference type="Gene3D" id="3.30.420.10">
    <property type="entry name" value="Ribonuclease H-like superfamily/Ribonuclease H"/>
    <property type="match status" value="1"/>
</dbReference>